<dbReference type="Proteomes" id="UP000225706">
    <property type="component" value="Unassembled WGS sequence"/>
</dbReference>
<dbReference type="EMBL" id="LSMT01000284">
    <property type="protein sequence ID" value="PFX21268.1"/>
    <property type="molecule type" value="Genomic_DNA"/>
</dbReference>
<evidence type="ECO:0000313" key="1">
    <source>
        <dbReference type="EMBL" id="PFX21268.1"/>
    </source>
</evidence>
<gene>
    <name evidence="1" type="ORF">AWC38_SpisGene14243</name>
</gene>
<name>A0A2B4RY56_STYPI</name>
<evidence type="ECO:0000313" key="2">
    <source>
        <dbReference type="Proteomes" id="UP000225706"/>
    </source>
</evidence>
<dbReference type="AlphaFoldDB" id="A0A2B4RY56"/>
<reference evidence="2" key="1">
    <citation type="journal article" date="2017" name="bioRxiv">
        <title>Comparative analysis of the genomes of Stylophora pistillata and Acropora digitifera provides evidence for extensive differences between species of corals.</title>
        <authorList>
            <person name="Voolstra C.R."/>
            <person name="Li Y."/>
            <person name="Liew Y.J."/>
            <person name="Baumgarten S."/>
            <person name="Zoccola D."/>
            <person name="Flot J.-F."/>
            <person name="Tambutte S."/>
            <person name="Allemand D."/>
            <person name="Aranda M."/>
        </authorList>
    </citation>
    <scope>NUCLEOTIDE SEQUENCE [LARGE SCALE GENOMIC DNA]</scope>
</reference>
<accession>A0A2B4RY56</accession>
<protein>
    <submittedName>
        <fullName evidence="1">Uncharacterized protein</fullName>
    </submittedName>
</protein>
<keyword evidence="2" id="KW-1185">Reference proteome</keyword>
<organism evidence="1 2">
    <name type="scientific">Stylophora pistillata</name>
    <name type="common">Smooth cauliflower coral</name>
    <dbReference type="NCBI Taxonomy" id="50429"/>
    <lineage>
        <taxon>Eukaryota</taxon>
        <taxon>Metazoa</taxon>
        <taxon>Cnidaria</taxon>
        <taxon>Anthozoa</taxon>
        <taxon>Hexacorallia</taxon>
        <taxon>Scleractinia</taxon>
        <taxon>Astrocoeniina</taxon>
        <taxon>Pocilloporidae</taxon>
        <taxon>Stylophora</taxon>
    </lineage>
</organism>
<sequence length="97" mass="10827">MRSRQITCYTRGTRSKSNILSSALNTSANVTKKKTFYIGKYEGSSTLTLADIKITQGNLHEHICLMETLLLQRSTGHVQTSFQADIYVMPSGNTRLV</sequence>
<proteinExistence type="predicted"/>
<comment type="caution">
    <text evidence="1">The sequence shown here is derived from an EMBL/GenBank/DDBJ whole genome shotgun (WGS) entry which is preliminary data.</text>
</comment>